<evidence type="ECO:0000313" key="2">
    <source>
        <dbReference type="Proteomes" id="UP000324800"/>
    </source>
</evidence>
<dbReference type="EMBL" id="SNRW01001610">
    <property type="protein sequence ID" value="KAA6395706.1"/>
    <property type="molecule type" value="Genomic_DNA"/>
</dbReference>
<comment type="caution">
    <text evidence="1">The sequence shown here is derived from an EMBL/GenBank/DDBJ whole genome shotgun (WGS) entry which is preliminary data.</text>
</comment>
<proteinExistence type="predicted"/>
<dbReference type="Proteomes" id="UP000324800">
    <property type="component" value="Unassembled WGS sequence"/>
</dbReference>
<organism evidence="1 2">
    <name type="scientific">Streblomastix strix</name>
    <dbReference type="NCBI Taxonomy" id="222440"/>
    <lineage>
        <taxon>Eukaryota</taxon>
        <taxon>Metamonada</taxon>
        <taxon>Preaxostyla</taxon>
        <taxon>Oxymonadida</taxon>
        <taxon>Streblomastigidae</taxon>
        <taxon>Streblomastix</taxon>
    </lineage>
</organism>
<sequence length="404" mass="47508">MKNTETDILGQKGGEASNAISIQEQIKSKNLGEALMNEEISEEVQELRYMTYLVSQESKKYEYLSNGFTVEKEFKKLKNIENSEKYPFILRQRNEIIERTLKELYDDISKGKTWKTIEEYILSEDFNKMERRLKFGRTFVTSFQLEQFVTQVVVKKVPGTENRYLLDLYVSIYPNEDISFSIAFLKEVKHVMETGIKSYNLSFFDTFSFITNDAHHVDDLLLYVFNNIEFKKIVEYDGSYVLKYYADAEVFGENLIAKYYSKTLVEKYKNKEKKQSMSGGGEYVLNPFEIQQVREYKCEVCGKVMSNKEAGKVAASEESRSLQRDIERYTIESDFTLSEDGEYVPNYKVKDPTQTNEEEHEMGYRDMEIIKATYGKILCKDCLENFLYKTKEVKKRKYKKKQNA</sequence>
<reference evidence="1 2" key="1">
    <citation type="submission" date="2019-03" db="EMBL/GenBank/DDBJ databases">
        <title>Single cell metagenomics reveals metabolic interactions within the superorganism composed of flagellate Streblomastix strix and complex community of Bacteroidetes bacteria on its surface.</title>
        <authorList>
            <person name="Treitli S.C."/>
            <person name="Kolisko M."/>
            <person name="Husnik F."/>
            <person name="Keeling P."/>
            <person name="Hampl V."/>
        </authorList>
    </citation>
    <scope>NUCLEOTIDE SEQUENCE [LARGE SCALE GENOMIC DNA]</scope>
    <source>
        <strain evidence="1">ST1C</strain>
    </source>
</reference>
<dbReference type="AlphaFoldDB" id="A0A5J4WM64"/>
<evidence type="ECO:0000313" key="1">
    <source>
        <dbReference type="EMBL" id="KAA6395706.1"/>
    </source>
</evidence>
<accession>A0A5J4WM64</accession>
<protein>
    <submittedName>
        <fullName evidence="1">Uncharacterized protein</fullName>
    </submittedName>
</protein>
<gene>
    <name evidence="1" type="ORF">EZS28_008764</name>
</gene>
<name>A0A5J4WM64_9EUKA</name>